<feature type="compositionally biased region" description="Basic and acidic residues" evidence="1">
    <location>
        <begin position="169"/>
        <end position="186"/>
    </location>
</feature>
<evidence type="ECO:0000313" key="3">
    <source>
        <dbReference type="Proteomes" id="UP000651452"/>
    </source>
</evidence>
<keyword evidence="3" id="KW-1185">Reference proteome</keyword>
<sequence length="249" mass="27632">MNRYPPELYAYNLHLDELEAMAASLVPWPRSGPGGYHSRHGRHRRQSEFPPHPYAEHPYAQALPYAEYPDHSHDIDPEQHSRDCHKFLSKGAIPRDFQRRQALFEFFYRNNPHIRCPADEGAAIRQLQMHHAMNSGSGPYAGVENNEQAVDAGRYDEDDMHAFGRFDAPEHAGLGDHGGLRGHGDEEQGGGERVPAGLRQSEGAEEVEIGVGGSGERDAGPEVEDEPPRYEDIFGSREGTGDLGGGMVE</sequence>
<reference evidence="2" key="2">
    <citation type="submission" date="2020-09" db="EMBL/GenBank/DDBJ databases">
        <title>Reference genome assembly for Australian Ascochyta lentis isolate Al4.</title>
        <authorList>
            <person name="Lee R.C."/>
            <person name="Farfan-Caceres L.M."/>
            <person name="Debler J.W."/>
            <person name="Williams A.H."/>
            <person name="Henares B.M."/>
        </authorList>
    </citation>
    <scope>NUCLEOTIDE SEQUENCE</scope>
    <source>
        <strain evidence="2">Al4</strain>
    </source>
</reference>
<proteinExistence type="predicted"/>
<dbReference type="Proteomes" id="UP000651452">
    <property type="component" value="Unassembled WGS sequence"/>
</dbReference>
<accession>A0A8H7J1Y9</accession>
<dbReference type="AlphaFoldDB" id="A0A8H7J1Y9"/>
<feature type="region of interest" description="Disordered" evidence="1">
    <location>
        <begin position="34"/>
        <end position="55"/>
    </location>
</feature>
<feature type="region of interest" description="Disordered" evidence="1">
    <location>
        <begin position="169"/>
        <end position="249"/>
    </location>
</feature>
<evidence type="ECO:0000313" key="2">
    <source>
        <dbReference type="EMBL" id="KAF9695060.1"/>
    </source>
</evidence>
<comment type="caution">
    <text evidence="2">The sequence shown here is derived from an EMBL/GenBank/DDBJ whole genome shotgun (WGS) entry which is preliminary data.</text>
</comment>
<protein>
    <submittedName>
        <fullName evidence="2">Uncharacterized protein</fullName>
    </submittedName>
</protein>
<dbReference type="EMBL" id="RZGK01000012">
    <property type="protein sequence ID" value="KAF9695060.1"/>
    <property type="molecule type" value="Genomic_DNA"/>
</dbReference>
<name>A0A8H7J1Y9_9PLEO</name>
<reference evidence="2" key="1">
    <citation type="submission" date="2018-12" db="EMBL/GenBank/DDBJ databases">
        <authorList>
            <person name="Syme R.A."/>
            <person name="Farfan-Caceres L."/>
            <person name="Lichtenzveig J."/>
        </authorList>
    </citation>
    <scope>NUCLEOTIDE SEQUENCE</scope>
    <source>
        <strain evidence="2">Al4</strain>
    </source>
</reference>
<feature type="compositionally biased region" description="Basic and acidic residues" evidence="1">
    <location>
        <begin position="215"/>
        <end position="235"/>
    </location>
</feature>
<organism evidence="2 3">
    <name type="scientific">Ascochyta lentis</name>
    <dbReference type="NCBI Taxonomy" id="205686"/>
    <lineage>
        <taxon>Eukaryota</taxon>
        <taxon>Fungi</taxon>
        <taxon>Dikarya</taxon>
        <taxon>Ascomycota</taxon>
        <taxon>Pezizomycotina</taxon>
        <taxon>Dothideomycetes</taxon>
        <taxon>Pleosporomycetidae</taxon>
        <taxon>Pleosporales</taxon>
        <taxon>Pleosporineae</taxon>
        <taxon>Didymellaceae</taxon>
        <taxon>Ascochyta</taxon>
    </lineage>
</organism>
<gene>
    <name evidence="2" type="ORF">EKO04_007162</name>
</gene>
<evidence type="ECO:0000256" key="1">
    <source>
        <dbReference type="SAM" id="MobiDB-lite"/>
    </source>
</evidence>